<keyword evidence="2" id="KW-0812">Transmembrane</keyword>
<gene>
    <name evidence="3" type="ORF">PFISCL1PPCAC_4060</name>
</gene>
<dbReference type="AlphaFoldDB" id="A0AAV5V317"/>
<accession>A0AAV5V317</accession>
<feature type="non-terminal residue" evidence="3">
    <location>
        <position position="1"/>
    </location>
</feature>
<feature type="compositionally biased region" description="Basic and acidic residues" evidence="1">
    <location>
        <begin position="69"/>
        <end position="105"/>
    </location>
</feature>
<comment type="caution">
    <text evidence="3">The sequence shown here is derived from an EMBL/GenBank/DDBJ whole genome shotgun (WGS) entry which is preliminary data.</text>
</comment>
<proteinExistence type="predicted"/>
<keyword evidence="2" id="KW-0472">Membrane</keyword>
<feature type="transmembrane region" description="Helical" evidence="2">
    <location>
        <begin position="6"/>
        <end position="22"/>
    </location>
</feature>
<evidence type="ECO:0000256" key="1">
    <source>
        <dbReference type="SAM" id="MobiDB-lite"/>
    </source>
</evidence>
<feature type="compositionally biased region" description="Basic and acidic residues" evidence="1">
    <location>
        <begin position="125"/>
        <end position="160"/>
    </location>
</feature>
<keyword evidence="2" id="KW-1133">Transmembrane helix</keyword>
<protein>
    <submittedName>
        <fullName evidence="3">Uncharacterized protein</fullName>
    </submittedName>
</protein>
<reference evidence="3" key="1">
    <citation type="submission" date="2023-10" db="EMBL/GenBank/DDBJ databases">
        <title>Genome assembly of Pristionchus species.</title>
        <authorList>
            <person name="Yoshida K."/>
            <person name="Sommer R.J."/>
        </authorList>
    </citation>
    <scope>NUCLEOTIDE SEQUENCE</scope>
    <source>
        <strain evidence="3">RS5133</strain>
    </source>
</reference>
<keyword evidence="4" id="KW-1185">Reference proteome</keyword>
<name>A0AAV5V317_9BILA</name>
<evidence type="ECO:0000313" key="3">
    <source>
        <dbReference type="EMBL" id="GMT12763.1"/>
    </source>
</evidence>
<feature type="compositionally biased region" description="Basic and acidic residues" evidence="1">
    <location>
        <begin position="250"/>
        <end position="260"/>
    </location>
</feature>
<dbReference type="Proteomes" id="UP001432322">
    <property type="component" value="Unassembled WGS sequence"/>
</dbReference>
<organism evidence="3 4">
    <name type="scientific">Pristionchus fissidentatus</name>
    <dbReference type="NCBI Taxonomy" id="1538716"/>
    <lineage>
        <taxon>Eukaryota</taxon>
        <taxon>Metazoa</taxon>
        <taxon>Ecdysozoa</taxon>
        <taxon>Nematoda</taxon>
        <taxon>Chromadorea</taxon>
        <taxon>Rhabditida</taxon>
        <taxon>Rhabditina</taxon>
        <taxon>Diplogasteromorpha</taxon>
        <taxon>Diplogasteroidea</taxon>
        <taxon>Neodiplogasteridae</taxon>
        <taxon>Pristionchus</taxon>
    </lineage>
</organism>
<feature type="region of interest" description="Disordered" evidence="1">
    <location>
        <begin position="217"/>
        <end position="277"/>
    </location>
</feature>
<feature type="region of interest" description="Disordered" evidence="1">
    <location>
        <begin position="32"/>
        <end position="160"/>
    </location>
</feature>
<dbReference type="EMBL" id="BTSY01000002">
    <property type="protein sequence ID" value="GMT12763.1"/>
    <property type="molecule type" value="Genomic_DNA"/>
</dbReference>
<feature type="compositionally biased region" description="Basic and acidic residues" evidence="1">
    <location>
        <begin position="268"/>
        <end position="277"/>
    </location>
</feature>
<evidence type="ECO:0000313" key="4">
    <source>
        <dbReference type="Proteomes" id="UP001432322"/>
    </source>
</evidence>
<sequence length="277" mass="30734">AVIGLLILIIIGMIIFYCMQRRRRLITNNSTSNKKTLTTTGVELRTCRTPDSDPGSNPPPTKSSSAELATKKEVGKSKKEKKKDFQPPTKEKTASPKTTKTEKQRTKSSNSSRKKGTKRSPAEQSKTDIGDETDDKRSKERTETTDRQSREPIDNRPIKIIDVDNVNTPYESLLALAKKEEAKNRPAGKAASPKKVGKIDEAKPVVANPNILVAANTKAKPSKELAQTQEAVDDKPTSLEPPTDYQLFTSKEDLSNKENDDITQSGITEKREKDKKK</sequence>
<evidence type="ECO:0000256" key="2">
    <source>
        <dbReference type="SAM" id="Phobius"/>
    </source>
</evidence>